<dbReference type="Gene3D" id="3.50.50.60">
    <property type="entry name" value="FAD/NAD(P)-binding domain"/>
    <property type="match status" value="1"/>
</dbReference>
<keyword evidence="4" id="KW-0560">Oxidoreductase</keyword>
<keyword evidence="3" id="KW-0274">FAD</keyword>
<dbReference type="InterPro" id="IPR002938">
    <property type="entry name" value="FAD-bd"/>
</dbReference>
<proteinExistence type="predicted"/>
<evidence type="ECO:0000259" key="5">
    <source>
        <dbReference type="Pfam" id="PF01494"/>
    </source>
</evidence>
<name>A0ABR2ZWX5_9AGAR</name>
<dbReference type="PANTHER" id="PTHR43004">
    <property type="entry name" value="TRK SYSTEM POTASSIUM UPTAKE PROTEIN"/>
    <property type="match status" value="1"/>
</dbReference>
<comment type="cofactor">
    <cofactor evidence="1">
        <name>FAD</name>
        <dbReference type="ChEBI" id="CHEBI:57692"/>
    </cofactor>
</comment>
<evidence type="ECO:0000256" key="4">
    <source>
        <dbReference type="ARBA" id="ARBA00023002"/>
    </source>
</evidence>
<evidence type="ECO:0000256" key="1">
    <source>
        <dbReference type="ARBA" id="ARBA00001974"/>
    </source>
</evidence>
<evidence type="ECO:0000256" key="3">
    <source>
        <dbReference type="ARBA" id="ARBA00022827"/>
    </source>
</evidence>
<evidence type="ECO:0000256" key="2">
    <source>
        <dbReference type="ARBA" id="ARBA00022630"/>
    </source>
</evidence>
<comment type="caution">
    <text evidence="6">The sequence shown here is derived from an EMBL/GenBank/DDBJ whole genome shotgun (WGS) entry which is preliminary data.</text>
</comment>
<dbReference type="PRINTS" id="PR00420">
    <property type="entry name" value="RNGMNOXGNASE"/>
</dbReference>
<evidence type="ECO:0000313" key="6">
    <source>
        <dbReference type="EMBL" id="KAL0065863.1"/>
    </source>
</evidence>
<dbReference type="Pfam" id="PF01494">
    <property type="entry name" value="FAD_binding_3"/>
    <property type="match status" value="1"/>
</dbReference>
<accession>A0ABR2ZWX5</accession>
<dbReference type="InterPro" id="IPR036188">
    <property type="entry name" value="FAD/NAD-bd_sf"/>
</dbReference>
<organism evidence="6 7">
    <name type="scientific">Marasmius tenuissimus</name>
    <dbReference type="NCBI Taxonomy" id="585030"/>
    <lineage>
        <taxon>Eukaryota</taxon>
        <taxon>Fungi</taxon>
        <taxon>Dikarya</taxon>
        <taxon>Basidiomycota</taxon>
        <taxon>Agaricomycotina</taxon>
        <taxon>Agaricomycetes</taxon>
        <taxon>Agaricomycetidae</taxon>
        <taxon>Agaricales</taxon>
        <taxon>Marasmiineae</taxon>
        <taxon>Marasmiaceae</taxon>
        <taxon>Marasmius</taxon>
    </lineage>
</organism>
<dbReference type="Proteomes" id="UP001437256">
    <property type="component" value="Unassembled WGS sequence"/>
</dbReference>
<dbReference type="Gene3D" id="3.30.70.2450">
    <property type="match status" value="1"/>
</dbReference>
<protein>
    <recommendedName>
        <fullName evidence="5">FAD-binding domain-containing protein</fullName>
    </recommendedName>
</protein>
<dbReference type="EMBL" id="JBBXMP010000042">
    <property type="protein sequence ID" value="KAL0065863.1"/>
    <property type="molecule type" value="Genomic_DNA"/>
</dbReference>
<dbReference type="InterPro" id="IPR050641">
    <property type="entry name" value="RIFMO-like"/>
</dbReference>
<dbReference type="PANTHER" id="PTHR43004:SF19">
    <property type="entry name" value="BINDING MONOOXYGENASE, PUTATIVE (JCVI)-RELATED"/>
    <property type="match status" value="1"/>
</dbReference>
<evidence type="ECO:0000313" key="7">
    <source>
        <dbReference type="Proteomes" id="UP001437256"/>
    </source>
</evidence>
<feature type="domain" description="FAD-binding" evidence="5">
    <location>
        <begin position="13"/>
        <end position="357"/>
    </location>
</feature>
<dbReference type="SUPFAM" id="SSF51905">
    <property type="entry name" value="FAD/NAD(P)-binding domain"/>
    <property type="match status" value="1"/>
</dbReference>
<sequence>MGVSTSEATTTPEILVVGAGPSGLVAALTLSRNGIPVRIIEKSPKVRMGQRGAGITPRSLEAFKALGVVDRIVKEAIPFPMLKVYGLREGIEGGKIYEMSPVTMPTSSVPYPNILCLGQNNLERILREELERCGALVEHGTELVTASQMEDSVHVKIMKNGVIERAEYSWMVGSDGARGIVRKLLGLSFLGETSNTDNICVGDVLVEGLDNQFWHMWGEASTNMLSLRPTESPPLFNFILSGKDVDREQLISEEGAIQQFLSEYISAPELKFGSVVWKSTYRPNIRMVNKMVVGRTILVGDSAHIHSFTGAQGMNTGVQDSFTLAWRLALVHRGLSPPSLLATYDEERLPVITEMLNHTTSLLNKNLRGQAKPSAWRRDGNLFQLGVNCRWSSVVVDQSRGDGKLRDTHTTNPVDCYGGGDDTLRAGDRAPDVAGLNLVHATQLIRNEREDSQTRLFDIMDVSCHTVVLFSSDSDRLASVLEVVETYSKNAIRTAMLVRDGEPVVLSDKQPDFVLEDAEEYGYATYDLENGCDTVIIRPDGILGAIVKDGCGLKKYFGRIYQG</sequence>
<keyword evidence="7" id="KW-1185">Reference proteome</keyword>
<reference evidence="6 7" key="1">
    <citation type="submission" date="2024-05" db="EMBL/GenBank/DDBJ databases">
        <title>A draft genome resource for the thread blight pathogen Marasmius tenuissimus strain MS-2.</title>
        <authorList>
            <person name="Yulfo-Soto G.E."/>
            <person name="Baruah I.K."/>
            <person name="Amoako-Attah I."/>
            <person name="Bukari Y."/>
            <person name="Meinhardt L.W."/>
            <person name="Bailey B.A."/>
            <person name="Cohen S.P."/>
        </authorList>
    </citation>
    <scope>NUCLEOTIDE SEQUENCE [LARGE SCALE GENOMIC DNA]</scope>
    <source>
        <strain evidence="6 7">MS-2</strain>
    </source>
</reference>
<gene>
    <name evidence="6" type="ORF">AAF712_007167</name>
</gene>
<keyword evidence="2" id="KW-0285">Flavoprotein</keyword>